<feature type="transmembrane region" description="Helical" evidence="1">
    <location>
        <begin position="12"/>
        <end position="30"/>
    </location>
</feature>
<dbReference type="PANTHER" id="PTHR36435:SF1">
    <property type="entry name" value="CAAX AMINO TERMINAL PROTEASE FAMILY PROTEIN"/>
    <property type="match status" value="1"/>
</dbReference>
<keyword evidence="1" id="KW-1133">Transmembrane helix</keyword>
<keyword evidence="1" id="KW-0472">Membrane</keyword>
<dbReference type="GO" id="GO:0080120">
    <property type="term" value="P:CAAX-box protein maturation"/>
    <property type="evidence" value="ECO:0007669"/>
    <property type="project" value="UniProtKB-ARBA"/>
</dbReference>
<evidence type="ECO:0000313" key="3">
    <source>
        <dbReference type="EMBL" id="PAV13183.1"/>
    </source>
</evidence>
<feature type="transmembrane region" description="Helical" evidence="1">
    <location>
        <begin position="138"/>
        <end position="161"/>
    </location>
</feature>
<dbReference type="EMBL" id="LMVP01000113">
    <property type="protein sequence ID" value="PAV13183.1"/>
    <property type="molecule type" value="Genomic_DNA"/>
</dbReference>
<keyword evidence="1" id="KW-0812">Transmembrane</keyword>
<feature type="transmembrane region" description="Helical" evidence="1">
    <location>
        <begin position="215"/>
        <end position="234"/>
    </location>
</feature>
<keyword evidence="4" id="KW-1185">Reference proteome</keyword>
<feature type="transmembrane region" description="Helical" evidence="1">
    <location>
        <begin position="192"/>
        <end position="209"/>
    </location>
</feature>
<dbReference type="OrthoDB" id="137554at2157"/>
<dbReference type="RefSeq" id="WP_095643982.1">
    <property type="nucleotide sequence ID" value="NZ_LMVP01000113.1"/>
</dbReference>
<name>A0A2A2HVA4_9EURY</name>
<accession>A0A2A2HVA4</accession>
<feature type="domain" description="CAAX prenyl protease 2/Lysostaphin resistance protein A-like" evidence="2">
    <location>
        <begin position="107"/>
        <end position="204"/>
    </location>
</feature>
<protein>
    <recommendedName>
        <fullName evidence="2">CAAX prenyl protease 2/Lysostaphin resistance protein A-like domain-containing protein</fullName>
    </recommendedName>
</protein>
<feature type="transmembrane region" description="Helical" evidence="1">
    <location>
        <begin position="167"/>
        <end position="185"/>
    </location>
</feature>
<evidence type="ECO:0000256" key="1">
    <source>
        <dbReference type="SAM" id="Phobius"/>
    </source>
</evidence>
<comment type="caution">
    <text evidence="3">The sequence shown here is derived from an EMBL/GenBank/DDBJ whole genome shotgun (WGS) entry which is preliminary data.</text>
</comment>
<evidence type="ECO:0000313" key="4">
    <source>
        <dbReference type="Proteomes" id="UP000218164"/>
    </source>
</evidence>
<feature type="transmembrane region" description="Helical" evidence="1">
    <location>
        <begin position="45"/>
        <end position="67"/>
    </location>
</feature>
<reference evidence="3 4" key="1">
    <citation type="journal article" date="2017" name="BMC Genomics">
        <title>Genomic analysis of methanogenic archaea reveals a shift towards energy conservation.</title>
        <authorList>
            <person name="Gilmore S.P."/>
            <person name="Henske J.K."/>
            <person name="Sexton J.A."/>
            <person name="Solomon K.V."/>
            <person name="Seppala S."/>
            <person name="Yoo J.I."/>
            <person name="Huyett L.M."/>
            <person name="Pressman A."/>
            <person name="Cogan J.Z."/>
            <person name="Kivenson V."/>
            <person name="Peng X."/>
            <person name="Tan Y."/>
            <person name="Valentine D.L."/>
            <person name="O'Malley M.A."/>
        </authorList>
    </citation>
    <scope>NUCLEOTIDE SEQUENCE [LARGE SCALE GENOMIC DNA]</scope>
    <source>
        <strain evidence="3 4">MC-15</strain>
    </source>
</reference>
<sequence length="251" mass="27953">MNVSRKPWPISLGIFTIWLIVVVGGGLLQVKGQPTQLDELVKSQLIYGVLAAIIFLSGTITYFNWWNKIGWKGPNSSRNLRLLSLPALFLFIMLLIVLFTGLPSTRVLLIVIINTLMVGISEELMFRGVLFYGVSSSFGIWRAAWITAAIFGSVHTLNSLITGDFSASAFQAFFAGMFGVWAVALRVRLDTVIPLIIIHWLWDCLAFLAGSSERLGLVLLFFSFILLFYGIWLLRGFRSTVAPVNQNRCAS</sequence>
<dbReference type="InterPro" id="IPR003675">
    <property type="entry name" value="Rce1/LyrA-like_dom"/>
</dbReference>
<dbReference type="PANTHER" id="PTHR36435">
    <property type="entry name" value="SLR1288 PROTEIN"/>
    <property type="match status" value="1"/>
</dbReference>
<dbReference type="Proteomes" id="UP000218164">
    <property type="component" value="Unassembled WGS sequence"/>
</dbReference>
<organism evidence="3 4">
    <name type="scientific">Methanosarcina spelaei</name>
    <dbReference type="NCBI Taxonomy" id="1036679"/>
    <lineage>
        <taxon>Archaea</taxon>
        <taxon>Methanobacteriati</taxon>
        <taxon>Methanobacteriota</taxon>
        <taxon>Stenosarchaea group</taxon>
        <taxon>Methanomicrobia</taxon>
        <taxon>Methanosarcinales</taxon>
        <taxon>Methanosarcinaceae</taxon>
        <taxon>Methanosarcina</taxon>
    </lineage>
</organism>
<dbReference type="AlphaFoldDB" id="A0A2A2HVA4"/>
<evidence type="ECO:0000259" key="2">
    <source>
        <dbReference type="Pfam" id="PF02517"/>
    </source>
</evidence>
<dbReference type="InterPro" id="IPR052710">
    <property type="entry name" value="CAAX_protease"/>
</dbReference>
<proteinExistence type="predicted"/>
<feature type="transmembrane region" description="Helical" evidence="1">
    <location>
        <begin position="107"/>
        <end position="126"/>
    </location>
</feature>
<feature type="transmembrane region" description="Helical" evidence="1">
    <location>
        <begin position="79"/>
        <end position="101"/>
    </location>
</feature>
<dbReference type="Pfam" id="PF02517">
    <property type="entry name" value="Rce1-like"/>
    <property type="match status" value="1"/>
</dbReference>
<gene>
    <name evidence="3" type="ORF">ASJ81_04075</name>
</gene>
<dbReference type="GO" id="GO:0004175">
    <property type="term" value="F:endopeptidase activity"/>
    <property type="evidence" value="ECO:0007669"/>
    <property type="project" value="UniProtKB-ARBA"/>
</dbReference>